<keyword evidence="3" id="KW-1185">Reference proteome</keyword>
<accession>A0A0N4V2W7</accession>
<gene>
    <name evidence="2" type="ORF">EVEC_LOCUS4076</name>
</gene>
<feature type="region of interest" description="Disordered" evidence="1">
    <location>
        <begin position="1"/>
        <end position="21"/>
    </location>
</feature>
<reference evidence="2 3" key="2">
    <citation type="submission" date="2018-10" db="EMBL/GenBank/DDBJ databases">
        <authorList>
            <consortium name="Pathogen Informatics"/>
        </authorList>
    </citation>
    <scope>NUCLEOTIDE SEQUENCE [LARGE SCALE GENOMIC DNA]</scope>
</reference>
<dbReference type="AlphaFoldDB" id="A0A0N4V2W7"/>
<dbReference type="EMBL" id="UXUI01007757">
    <property type="protein sequence ID" value="VDD89325.1"/>
    <property type="molecule type" value="Genomic_DNA"/>
</dbReference>
<evidence type="ECO:0000313" key="3">
    <source>
        <dbReference type="Proteomes" id="UP000274131"/>
    </source>
</evidence>
<name>A0A0N4V2W7_ENTVE</name>
<evidence type="ECO:0000313" key="4">
    <source>
        <dbReference type="WBParaSite" id="EVEC_0000436801-mRNA-1"/>
    </source>
</evidence>
<reference evidence="4" key="1">
    <citation type="submission" date="2017-02" db="UniProtKB">
        <authorList>
            <consortium name="WormBaseParasite"/>
        </authorList>
    </citation>
    <scope>IDENTIFICATION</scope>
</reference>
<dbReference type="Proteomes" id="UP000274131">
    <property type="component" value="Unassembled WGS sequence"/>
</dbReference>
<sequence>MAERQVEGSSRKEKETAGKGKERALSYCIFLSSVTHKAFDKSRILSKTSEFGCLFCGFPSPFACITAGQKKSFNNRRSDKVVEVEENLVNRRKTEEQRLHFGSIKQETSGRYVVPVGRRGAAAFNLFYE</sequence>
<evidence type="ECO:0000313" key="2">
    <source>
        <dbReference type="EMBL" id="VDD89325.1"/>
    </source>
</evidence>
<protein>
    <submittedName>
        <fullName evidence="2 4">Uncharacterized protein</fullName>
    </submittedName>
</protein>
<proteinExistence type="predicted"/>
<dbReference type="WBParaSite" id="EVEC_0000436801-mRNA-1">
    <property type="protein sequence ID" value="EVEC_0000436801-mRNA-1"/>
    <property type="gene ID" value="EVEC_0000436801"/>
</dbReference>
<organism evidence="4">
    <name type="scientific">Enterobius vermicularis</name>
    <name type="common">Human pinworm</name>
    <dbReference type="NCBI Taxonomy" id="51028"/>
    <lineage>
        <taxon>Eukaryota</taxon>
        <taxon>Metazoa</taxon>
        <taxon>Ecdysozoa</taxon>
        <taxon>Nematoda</taxon>
        <taxon>Chromadorea</taxon>
        <taxon>Rhabditida</taxon>
        <taxon>Spirurina</taxon>
        <taxon>Oxyuridomorpha</taxon>
        <taxon>Oxyuroidea</taxon>
        <taxon>Oxyuridae</taxon>
        <taxon>Enterobius</taxon>
    </lineage>
</organism>
<evidence type="ECO:0000256" key="1">
    <source>
        <dbReference type="SAM" id="MobiDB-lite"/>
    </source>
</evidence>